<evidence type="ECO:0000313" key="2">
    <source>
        <dbReference type="EMBL" id="OCK77943.1"/>
    </source>
</evidence>
<feature type="region of interest" description="Disordered" evidence="1">
    <location>
        <begin position="162"/>
        <end position="852"/>
    </location>
</feature>
<feature type="compositionally biased region" description="Acidic residues" evidence="1">
    <location>
        <begin position="53"/>
        <end position="72"/>
    </location>
</feature>
<feature type="compositionally biased region" description="Low complexity" evidence="1">
    <location>
        <begin position="2750"/>
        <end position="2763"/>
    </location>
</feature>
<organism evidence="2 3">
    <name type="scientific">Lepidopterella palustris CBS 459.81</name>
    <dbReference type="NCBI Taxonomy" id="1314670"/>
    <lineage>
        <taxon>Eukaryota</taxon>
        <taxon>Fungi</taxon>
        <taxon>Dikarya</taxon>
        <taxon>Ascomycota</taxon>
        <taxon>Pezizomycotina</taxon>
        <taxon>Dothideomycetes</taxon>
        <taxon>Pleosporomycetidae</taxon>
        <taxon>Mytilinidiales</taxon>
        <taxon>Argynnaceae</taxon>
        <taxon>Lepidopterella</taxon>
    </lineage>
</organism>
<keyword evidence="3" id="KW-1185">Reference proteome</keyword>
<feature type="compositionally biased region" description="Polar residues" evidence="1">
    <location>
        <begin position="2899"/>
        <end position="2920"/>
    </location>
</feature>
<feature type="region of interest" description="Disordered" evidence="1">
    <location>
        <begin position="1247"/>
        <end position="1285"/>
    </location>
</feature>
<feature type="region of interest" description="Disordered" evidence="1">
    <location>
        <begin position="1334"/>
        <end position="1372"/>
    </location>
</feature>
<feature type="compositionally biased region" description="Basic and acidic residues" evidence="1">
    <location>
        <begin position="295"/>
        <end position="317"/>
    </location>
</feature>
<feature type="compositionally biased region" description="Low complexity" evidence="1">
    <location>
        <begin position="2326"/>
        <end position="2342"/>
    </location>
</feature>
<gene>
    <name evidence="2" type="ORF">K432DRAFT_384250</name>
</gene>
<feature type="compositionally biased region" description="Basic and acidic residues" evidence="1">
    <location>
        <begin position="3283"/>
        <end position="3328"/>
    </location>
</feature>
<feature type="compositionally biased region" description="Low complexity" evidence="1">
    <location>
        <begin position="228"/>
        <end position="240"/>
    </location>
</feature>
<evidence type="ECO:0000313" key="3">
    <source>
        <dbReference type="Proteomes" id="UP000250266"/>
    </source>
</evidence>
<feature type="compositionally biased region" description="Basic and acidic residues" evidence="1">
    <location>
        <begin position="1949"/>
        <end position="1963"/>
    </location>
</feature>
<feature type="compositionally biased region" description="Low complexity" evidence="1">
    <location>
        <begin position="2730"/>
        <end position="2742"/>
    </location>
</feature>
<feature type="region of interest" description="Disordered" evidence="1">
    <location>
        <begin position="1603"/>
        <end position="1680"/>
    </location>
</feature>
<feature type="compositionally biased region" description="Polar residues" evidence="1">
    <location>
        <begin position="2964"/>
        <end position="2976"/>
    </location>
</feature>
<feature type="compositionally biased region" description="Basic and acidic residues" evidence="1">
    <location>
        <begin position="883"/>
        <end position="892"/>
    </location>
</feature>
<feature type="region of interest" description="Disordered" evidence="1">
    <location>
        <begin position="872"/>
        <end position="1189"/>
    </location>
</feature>
<feature type="compositionally biased region" description="Polar residues" evidence="1">
    <location>
        <begin position="248"/>
        <end position="257"/>
    </location>
</feature>
<feature type="compositionally biased region" description="Low complexity" evidence="1">
    <location>
        <begin position="2861"/>
        <end position="2872"/>
    </location>
</feature>
<feature type="compositionally biased region" description="Low complexity" evidence="1">
    <location>
        <begin position="3046"/>
        <end position="3068"/>
    </location>
</feature>
<feature type="compositionally biased region" description="Low complexity" evidence="1">
    <location>
        <begin position="3116"/>
        <end position="3138"/>
    </location>
</feature>
<evidence type="ECO:0008006" key="4">
    <source>
        <dbReference type="Google" id="ProtNLM"/>
    </source>
</evidence>
<feature type="compositionally biased region" description="Low complexity" evidence="1">
    <location>
        <begin position="2678"/>
        <end position="2691"/>
    </location>
</feature>
<feature type="compositionally biased region" description="Basic and acidic residues" evidence="1">
    <location>
        <begin position="3237"/>
        <end position="3248"/>
    </location>
</feature>
<feature type="compositionally biased region" description="Low complexity" evidence="1">
    <location>
        <begin position="2880"/>
        <end position="2897"/>
    </location>
</feature>
<feature type="compositionally biased region" description="Polar residues" evidence="1">
    <location>
        <begin position="1053"/>
        <end position="1062"/>
    </location>
</feature>
<feature type="compositionally biased region" description="Polar residues" evidence="1">
    <location>
        <begin position="958"/>
        <end position="980"/>
    </location>
</feature>
<feature type="compositionally biased region" description="Polar residues" evidence="1">
    <location>
        <begin position="1667"/>
        <end position="1676"/>
    </location>
</feature>
<accession>A0A8E2JD07</accession>
<feature type="compositionally biased region" description="Polar residues" evidence="1">
    <location>
        <begin position="717"/>
        <end position="730"/>
    </location>
</feature>
<feature type="region of interest" description="Disordered" evidence="1">
    <location>
        <begin position="2201"/>
        <end position="3386"/>
    </location>
</feature>
<feature type="compositionally biased region" description="Basic residues" evidence="1">
    <location>
        <begin position="1509"/>
        <end position="1522"/>
    </location>
</feature>
<evidence type="ECO:0000256" key="1">
    <source>
        <dbReference type="SAM" id="MobiDB-lite"/>
    </source>
</evidence>
<feature type="compositionally biased region" description="Polar residues" evidence="1">
    <location>
        <begin position="2596"/>
        <end position="2619"/>
    </location>
</feature>
<feature type="compositionally biased region" description="Polar residues" evidence="1">
    <location>
        <begin position="996"/>
        <end position="1007"/>
    </location>
</feature>
<feature type="region of interest" description="Disordered" evidence="1">
    <location>
        <begin position="1457"/>
        <end position="1558"/>
    </location>
</feature>
<feature type="compositionally biased region" description="Basic and acidic residues" evidence="1">
    <location>
        <begin position="1491"/>
        <end position="1508"/>
    </location>
</feature>
<feature type="compositionally biased region" description="Polar residues" evidence="1">
    <location>
        <begin position="164"/>
        <end position="207"/>
    </location>
</feature>
<sequence length="3386" mass="364658">MSRPYQFTEETTRSPLDRQPPNVFTTGQPPSFKTNVNRAKTKRWVEAKSYAYDGDDWGEYDEYDEYGADEPEPAPPSKQTAPTGFRQKGQSASESGRNFTDPQTAGLPLVPRKNSFDAGDERRAFSSVLPQPSSTAGSKSPIYPASSASAFTIPAGAATVPAPSLQQLIHQNPGDTGPNIPNQQPQTAPPQSGVRQPSVAQSDTSDTPQHRRDFSPSALPPPLHTRVSPAPGSASASPASTQFPARKSSLSQLSPSDQGDPPFAQPAPSNTTSPPPRERTPSNSTKPLPFIRPADIYKRVQEEQEKERQSVDSERPSLDSLSSRPVNEHTAPRGPRERASAESLSRMNGRRPSIERIGDSGESSTNRMLQPMLEPVAERKSEYLPDFNIGNQGFQPAPGQNLPSAMDRPKPAEQPSRMPTLPPVHGISTFGDDFWSSSSALGTTSSPVAPNETRALPPQGDPGFRSAVDQAFTRTDDSSVPPTPISKRDTFSQSDSGVSRSNTDSTSGISPIMSRVPSSTASALKARTAEGRETSTPAIAEETGETSTPISRPLSAVMLTGGFQVARKPSPGHSRNVSAGSIAGAGLNTPSPGESPARSPAIEPQRSLPEPEHAVLSSQSPTSSSPTEGGFGAPSTNLATREADIASAMRQSPEKAITGLAEAEKASQAAFLESHASVGAPALERPPRSRSQSPSKSRVQQLAGKFNDISESRRGSTHSVASTNSISSWERSQEDLPGALSDKAAGQSMANPPARSISPVKGLAAERPSPDRGVRFRPKLPGQWESYTTIAPASSEDGEGDGRHGTVEPLKPERQPPSTPAGTRDVIDEDIDLTPTTAKHPVSVSEPSTISSDPFAALKAAGNAMGEAIKTSVGMGKTASDSQQERSVERGLVETQGHSIGDVYPRSLELDRTASSIASNAPPTPPPKDDSIDDFTQESNDMPPPPPPLKQKSPEPISPSNDELTPTQPAMLPQQLSADTSVHDQESDRLRKEIVTSLSLLKSSQDSFPEPKRASLQPNASVTNNRESSILPSEYDSYWADGGGDREVFQPEVQPSRSSNDGGNRIPEVLPHAAVSIVSNPQPPPAPTPSVSHTVQQTSYDSKPNLLDKRFSWEESSQFTTQLPSNEQAGPGVQSAAVVKEEPKPTSPTLRLVHDESHESFGGIPEPYFGPGHSNSTAQPTLTVVGPDPVAEPLATSLAVKETSNAPSHSLGIRDSTPPWRPPFEGLHVVNSENPEAVEMPLRLSMEANPNPLPESRPVSQSPSREAAPTIPRSSAERNSQAASVTGKPLGFREIMAIRSATDRIAIYNKTREHWATVDHGLNEWLTKTIAANPELDSVPPPTTRPTMPASGSIRHRPTGSISLFGKQPTNITQPPTTPYYEQYNAAASQMPVGSASTPSAPTVSQQPILMPGGAGGRSTSHHMQSKGKDILHSAGVLGGKATIGAKGLFAKGKSRFRSSGSADKAARSQSISSATTSREASEEPEWVTTPEKHDKARASIDNEDPKEKRRRLSSPFRRSRSRPSSVVLPKSEHIHFAAGTILPRETPPTEGSRPHSYAFQDSWNVQDSQQQQSLDLTPQRLIKSTPDRLGILPSPAKSAFSLAQAEKDTEIPPVPPIPNGMEELQKQQEAEEESQAHQNLQSVIRHSTPPVLEAFKLQTSKDAESNTEQQTSYPETRTDTDIKSLTAAAVVNGGLQASTATTMHDRGPPVPIKDKIRPIEPHEHICDDDDQPPQLNHDPLPPKDVSQHLLQPLDISPALAPLASDPGDISPVASSEDHDRLSFNNGNDDATPIRLEPDFATTNPQHQVKEPADVSPVTASPARGFGAEKFPDQASNGARDGPRTPKMRPVYETEVVGLGDVSPVSSHSHHTPQHEEEETTPTELVETEENAYLQPFIAGAQEPATERPPTPPAARTGPFMQEPPRPPPEIPTPGANAPGAYPETPAETPDKLHDHPVAKRNLDAPPRPSQPPPAPPTRQSRVLDAGEYAASRASTYSWEEESVPGIHEEEQQAPGAMSIDQQGAQSPPQNVQEHRVDSQQQLEPEVQPQKGQPQEAPVAYNRSHSLLSLLSSAVSAEGVPTSPETASSARSRPASSNRQHPAIAAVIPVETQPSNAQNLTAPNQVDQGPLSSVHDDGYDLYADHNGIVKDETTGEPVRIVPALIPSHGSPPVPTQQHPVPLVAEPPVAQIREGQDGAIPRAQAAQRGLGRPMSFVSLPRDAKGWPQEQINRENVVTEEARKGTTLQPEPDVQAQTQPQAPVIAKDQSMAGTPLPRGEAQPQLIGPGVGPMGQLQKLVTDEQAIRAGPIAPISGGRQPEQVKETLPEGQKQQQMGPPQSQEQFIQHRVPPQQQTGPPPARGLHQQYGSDQPPQQGQHPQGPRMQDPRSQDPHLRDSRMQDPRMQDPRTQDPRLQDPRIKDPRTQSPPVQGRIAGEPYPQDPRLQGRIPGQPYALDPRTQGRLLAQPYPQDPRMQGQQYRPPPAPRNEYEAQQQMMARQAIDPRLLGAEYQPPGVGPPPGAPQPNTHESGRPSLGSMFKSMGSRNTPSLAQASTNNKINPQLMSPDDANRNFSYQSGIGDPPTEHQLKDKKKERKSSIFSSLGSRPQSVGTESHISQESTVAHAADSRLDLRYPASPAPFKGIPPQVPPPGAPPRPQQVQPQRASTAVIPETGKKKRFSGLGSLFGRSGTTGHAPQAKPHKLSKEEKKAAKMQKPPIQQYQQPQGPPRQYPQPQGVAKQYPGPQGIPPQGIPQQYLPPQGVPQQYYPPPSAPQSNASAYVETQQLVRPPAQPAHSPSLASQLPPQLTRQISPPTARPGPPATNPSFEHTVPRIDENGEGPPPGGYYAPANRWSHGHGASGFAAIAQQAAVVQQTPNPRRVSSPTSMHSSSNTISSPISQRRVSSPLTEPKNEQPQIPTAYSNGAAPIGQGQSAALHNQRRSVARQSSLQYDGPTRQYSDPDRPNLSPQISGQSQMSPDGSYRASTSPPVVSPISNPSPGMQGQQPPPPQQQILSAPRMGSISEASHQERPWNISLPIEEAGEDEQAFMRQQHMMMQMHQQQMATQKQAQIRNGHTPSPQPPPQQNYQAPQGTQADSPALPGFREVLPRSSPQPYHMPSQHPHGQQQQQQVLLPSHSQSQTPQPVQPAPIHPYQLQMRGGPVQPASYPLPMSPDSANAASPINPLAESLPPPPPPKIPHENITYPPHPTQAPQQAPGFNRSQQQPQAPAYGPGYGGQPHLHDESSTTDHQRGRKPSIPTLLQHPQPSTMAASPQHSSTDMGAEALRQRLLEQEERDRVERLQKSEIQRVESERERGDRERARARARELEMSRGSVRSQGSMWERGGSRRVGDGGGGTVFELSAEEDEEPIMRGVSYPGMEWTPAWDGE</sequence>
<feature type="compositionally biased region" description="Acidic residues" evidence="1">
    <location>
        <begin position="1876"/>
        <end position="1890"/>
    </location>
</feature>
<reference evidence="2 3" key="1">
    <citation type="journal article" date="2016" name="Nat. Commun.">
        <title>Ectomycorrhizal ecology is imprinted in the genome of the dominant symbiotic fungus Cenococcum geophilum.</title>
        <authorList>
            <consortium name="DOE Joint Genome Institute"/>
            <person name="Peter M."/>
            <person name="Kohler A."/>
            <person name="Ohm R.A."/>
            <person name="Kuo A."/>
            <person name="Krutzmann J."/>
            <person name="Morin E."/>
            <person name="Arend M."/>
            <person name="Barry K.W."/>
            <person name="Binder M."/>
            <person name="Choi C."/>
            <person name="Clum A."/>
            <person name="Copeland A."/>
            <person name="Grisel N."/>
            <person name="Haridas S."/>
            <person name="Kipfer T."/>
            <person name="LaButti K."/>
            <person name="Lindquist E."/>
            <person name="Lipzen A."/>
            <person name="Maire R."/>
            <person name="Meier B."/>
            <person name="Mihaltcheva S."/>
            <person name="Molinier V."/>
            <person name="Murat C."/>
            <person name="Poggeler S."/>
            <person name="Quandt C.A."/>
            <person name="Sperisen C."/>
            <person name="Tritt A."/>
            <person name="Tisserant E."/>
            <person name="Crous P.W."/>
            <person name="Henrissat B."/>
            <person name="Nehls U."/>
            <person name="Egli S."/>
            <person name="Spatafora J.W."/>
            <person name="Grigoriev I.V."/>
            <person name="Martin F.M."/>
        </authorList>
    </citation>
    <scope>NUCLEOTIDE SEQUENCE [LARGE SCALE GENOMIC DNA]</scope>
    <source>
        <strain evidence="2 3">CBS 459.81</strain>
    </source>
</reference>
<feature type="compositionally biased region" description="Low complexity" evidence="1">
    <location>
        <begin position="2081"/>
        <end position="2097"/>
    </location>
</feature>
<feature type="compositionally biased region" description="Basic and acidic residues" evidence="1">
    <location>
        <begin position="800"/>
        <end position="814"/>
    </location>
</feature>
<dbReference type="Proteomes" id="UP000250266">
    <property type="component" value="Unassembled WGS sequence"/>
</dbReference>
<feature type="compositionally biased region" description="Polar residues" evidence="1">
    <location>
        <begin position="2020"/>
        <end position="2032"/>
    </location>
</feature>
<feature type="compositionally biased region" description="Basic and acidic residues" evidence="1">
    <location>
        <begin position="981"/>
        <end position="994"/>
    </location>
</feature>
<name>A0A8E2JD07_9PEZI</name>
<feature type="compositionally biased region" description="Polar residues" evidence="1">
    <location>
        <begin position="2541"/>
        <end position="2561"/>
    </location>
</feature>
<feature type="compositionally biased region" description="Low complexity" evidence="1">
    <location>
        <begin position="3208"/>
        <end position="3229"/>
    </location>
</feature>
<feature type="compositionally biased region" description="Polar residues" evidence="1">
    <location>
        <begin position="1090"/>
        <end position="1102"/>
    </location>
</feature>
<feature type="compositionally biased region" description="Polar residues" evidence="1">
    <location>
        <begin position="491"/>
        <end position="509"/>
    </location>
</feature>
<feature type="region of interest" description="Disordered" evidence="1">
    <location>
        <begin position="1719"/>
        <end position="2138"/>
    </location>
</feature>
<feature type="region of interest" description="Disordered" evidence="1">
    <location>
        <begin position="1"/>
        <end position="146"/>
    </location>
</feature>
<feature type="compositionally biased region" description="Low complexity" evidence="1">
    <location>
        <begin position="2712"/>
        <end position="2722"/>
    </location>
</feature>
<protein>
    <recommendedName>
        <fullName evidence="4">SWI-SNF chromatin-remodeling complex protein</fullName>
    </recommendedName>
</protein>
<feature type="compositionally biased region" description="Low complexity" evidence="1">
    <location>
        <begin position="689"/>
        <end position="701"/>
    </location>
</feature>
<feature type="compositionally biased region" description="Pro residues" evidence="1">
    <location>
        <begin position="1966"/>
        <end position="1977"/>
    </location>
</feature>
<feature type="compositionally biased region" description="Polar residues" evidence="1">
    <location>
        <begin position="22"/>
        <end position="38"/>
    </location>
</feature>
<feature type="compositionally biased region" description="Polar residues" evidence="1">
    <location>
        <begin position="1016"/>
        <end position="1031"/>
    </location>
</feature>
<feature type="compositionally biased region" description="Polar residues" evidence="1">
    <location>
        <begin position="128"/>
        <end position="138"/>
    </location>
</feature>
<feature type="compositionally biased region" description="Low complexity" evidence="1">
    <location>
        <begin position="2370"/>
        <end position="2381"/>
    </location>
</feature>
<feature type="compositionally biased region" description="Low complexity" evidence="1">
    <location>
        <begin position="436"/>
        <end position="446"/>
    </location>
</feature>
<feature type="compositionally biased region" description="Polar residues" evidence="1">
    <location>
        <begin position="1173"/>
        <end position="1182"/>
    </location>
</feature>
<feature type="compositionally biased region" description="Polar residues" evidence="1">
    <location>
        <begin position="2796"/>
        <end position="2811"/>
    </location>
</feature>
<feature type="compositionally biased region" description="Polar residues" evidence="1">
    <location>
        <begin position="1114"/>
        <end position="1128"/>
    </location>
</feature>
<feature type="compositionally biased region" description="Polar residues" evidence="1">
    <location>
        <begin position="3260"/>
        <end position="3277"/>
    </location>
</feature>
<feature type="compositionally biased region" description="Polar residues" evidence="1">
    <location>
        <begin position="77"/>
        <end position="103"/>
    </location>
</feature>
<dbReference type="OrthoDB" id="5151921at2759"/>
<feature type="compositionally biased region" description="Polar residues" evidence="1">
    <location>
        <begin position="1458"/>
        <end position="1472"/>
    </location>
</feature>
<feature type="compositionally biased region" description="Basic and acidic residues" evidence="1">
    <location>
        <begin position="326"/>
        <end position="340"/>
    </location>
</feature>
<feature type="compositionally biased region" description="Low complexity" evidence="1">
    <location>
        <begin position="2983"/>
        <end position="3002"/>
    </location>
</feature>
<dbReference type="EMBL" id="KV745090">
    <property type="protein sequence ID" value="OCK77943.1"/>
    <property type="molecule type" value="Genomic_DNA"/>
</dbReference>
<feature type="compositionally biased region" description="Polar residues" evidence="1">
    <location>
        <begin position="2112"/>
        <end position="2131"/>
    </location>
</feature>
<feature type="compositionally biased region" description="Pro residues" evidence="1">
    <location>
        <begin position="1922"/>
        <end position="1932"/>
    </location>
</feature>
<proteinExistence type="predicted"/>
<feature type="compositionally biased region" description="Pro residues" evidence="1">
    <location>
        <begin position="2644"/>
        <end position="2655"/>
    </location>
</feature>
<feature type="compositionally biased region" description="Basic and acidic residues" evidence="1">
    <location>
        <begin position="2384"/>
        <end position="2422"/>
    </location>
</feature>
<feature type="compositionally biased region" description="Low complexity" evidence="1">
    <location>
        <begin position="617"/>
        <end position="627"/>
    </location>
</feature>